<reference evidence="3 4" key="1">
    <citation type="submission" date="2016-10" db="EMBL/GenBank/DDBJ databases">
        <authorList>
            <person name="de Groot N.N."/>
        </authorList>
    </citation>
    <scope>NUCLEOTIDE SEQUENCE [LARGE SCALE GENOMIC DNA]</scope>
    <source>
        <strain evidence="3 4">DSM 2872</strain>
    </source>
</reference>
<evidence type="ECO:0000313" key="3">
    <source>
        <dbReference type="EMBL" id="SEA20433.1"/>
    </source>
</evidence>
<evidence type="ECO:0000313" key="4">
    <source>
        <dbReference type="Proteomes" id="UP000183469"/>
    </source>
</evidence>
<keyword evidence="2" id="KW-0732">Signal</keyword>
<evidence type="ECO:0000256" key="2">
    <source>
        <dbReference type="SAM" id="SignalP"/>
    </source>
</evidence>
<sequence length="212" mass="24458">MKSFRNVAVALLCLFTIFIGGCSNNSNSSKSAAPQNSQDKKTVETILKEHQQQQKELEAKKRQEQEEAKRLQEEEKKKQESANVFQYSNFTLYHEYNDIIPYNGIKMSFVVSNNSNSVQILRLSDFVLRKKGCNTILPEKALRGYTGIAKNPDNPDFSEYDNVLNQREIYPGDSFLVKIEFWEQREIIRSLEGWCLAYKSSDGIKNICNLHD</sequence>
<evidence type="ECO:0000256" key="1">
    <source>
        <dbReference type="SAM" id="MobiDB-lite"/>
    </source>
</evidence>
<evidence type="ECO:0008006" key="5">
    <source>
        <dbReference type="Google" id="ProtNLM"/>
    </source>
</evidence>
<dbReference type="AlphaFoldDB" id="A0A1H3Z9G3"/>
<accession>A0A1H3Z9G3</accession>
<organism evidence="3 4">
    <name type="scientific">Selenomonas ruminantium</name>
    <dbReference type="NCBI Taxonomy" id="971"/>
    <lineage>
        <taxon>Bacteria</taxon>
        <taxon>Bacillati</taxon>
        <taxon>Bacillota</taxon>
        <taxon>Negativicutes</taxon>
        <taxon>Selenomonadales</taxon>
        <taxon>Selenomonadaceae</taxon>
        <taxon>Selenomonas</taxon>
    </lineage>
</organism>
<protein>
    <recommendedName>
        <fullName evidence="5">Lipoprotein</fullName>
    </recommendedName>
</protein>
<name>A0A1H3Z9G3_SELRU</name>
<feature type="region of interest" description="Disordered" evidence="1">
    <location>
        <begin position="49"/>
        <end position="75"/>
    </location>
</feature>
<gene>
    <name evidence="3" type="ORF">SAMN05660648_02360</name>
</gene>
<feature type="signal peptide" evidence="2">
    <location>
        <begin position="1"/>
        <end position="21"/>
    </location>
</feature>
<proteinExistence type="predicted"/>
<dbReference type="RefSeq" id="WP_074672891.1">
    <property type="nucleotide sequence ID" value="NZ_FNQG01000010.1"/>
</dbReference>
<dbReference type="Proteomes" id="UP000183469">
    <property type="component" value="Unassembled WGS sequence"/>
</dbReference>
<dbReference type="PROSITE" id="PS51257">
    <property type="entry name" value="PROKAR_LIPOPROTEIN"/>
    <property type="match status" value="1"/>
</dbReference>
<dbReference type="EMBL" id="FNQG01000010">
    <property type="protein sequence ID" value="SEA20433.1"/>
    <property type="molecule type" value="Genomic_DNA"/>
</dbReference>
<feature type="chain" id="PRO_5038347886" description="Lipoprotein" evidence="2">
    <location>
        <begin position="22"/>
        <end position="212"/>
    </location>
</feature>